<name>A0A6H0KHP1_9BACE</name>
<dbReference type="Proteomes" id="UP000501780">
    <property type="component" value="Chromosome"/>
</dbReference>
<proteinExistence type="predicted"/>
<evidence type="ECO:0000313" key="2">
    <source>
        <dbReference type="Proteomes" id="UP000501780"/>
    </source>
</evidence>
<dbReference type="RefSeq" id="WP_167959689.1">
    <property type="nucleotide sequence ID" value="NZ_CP050831.1"/>
</dbReference>
<dbReference type="EMBL" id="CP050831">
    <property type="protein sequence ID" value="QIU92944.1"/>
    <property type="molecule type" value="Genomic_DNA"/>
</dbReference>
<keyword evidence="2" id="KW-1185">Reference proteome</keyword>
<gene>
    <name evidence="1" type="ORF">BacF7301_01715</name>
</gene>
<protein>
    <submittedName>
        <fullName evidence="1">Uncharacterized protein</fullName>
    </submittedName>
</protein>
<reference evidence="1 2" key="1">
    <citation type="submission" date="2020-03" db="EMBL/GenBank/DDBJ databases">
        <title>Genomic analysis of Bacteroides faecium CBA7301.</title>
        <authorList>
            <person name="Kim J."/>
            <person name="Roh S.W."/>
        </authorList>
    </citation>
    <scope>NUCLEOTIDE SEQUENCE [LARGE SCALE GENOMIC DNA]</scope>
    <source>
        <strain evidence="1 2">CBA7301</strain>
    </source>
</reference>
<evidence type="ECO:0000313" key="1">
    <source>
        <dbReference type="EMBL" id="QIU92944.1"/>
    </source>
</evidence>
<sequence>MERILTRKEYKFVKEFIELIRKHGILFSTNQEGKIVIIIHEKEGDNRPEFLTPAIELGDCFDETELYEILNQTNERIKQIAEDYKSEEIFTQHLTKK</sequence>
<dbReference type="AlphaFoldDB" id="A0A6H0KHP1"/>
<accession>A0A6H0KHP1</accession>
<organism evidence="1 2">
    <name type="scientific">Bacteroides faecium</name>
    <dbReference type="NCBI Taxonomy" id="2715212"/>
    <lineage>
        <taxon>Bacteria</taxon>
        <taxon>Pseudomonadati</taxon>
        <taxon>Bacteroidota</taxon>
        <taxon>Bacteroidia</taxon>
        <taxon>Bacteroidales</taxon>
        <taxon>Bacteroidaceae</taxon>
        <taxon>Bacteroides</taxon>
    </lineage>
</organism>
<dbReference type="KEGG" id="bfc:BacF7301_01715"/>